<evidence type="ECO:0000313" key="3">
    <source>
        <dbReference type="Proteomes" id="UP000184452"/>
    </source>
</evidence>
<dbReference type="AlphaFoldDB" id="A0A1M6SVK8"/>
<name>A0A1M6SVK8_9ACTN</name>
<organism evidence="2 3">
    <name type="scientific">Nocardiopsis flavescens</name>
    <dbReference type="NCBI Taxonomy" id="758803"/>
    <lineage>
        <taxon>Bacteria</taxon>
        <taxon>Bacillati</taxon>
        <taxon>Actinomycetota</taxon>
        <taxon>Actinomycetes</taxon>
        <taxon>Streptosporangiales</taxon>
        <taxon>Nocardiopsidaceae</taxon>
        <taxon>Nocardiopsis</taxon>
    </lineage>
</organism>
<accession>A0A1M6SVK8</accession>
<gene>
    <name evidence="2" type="ORF">SAMN05421803_12144</name>
</gene>
<reference evidence="2 3" key="1">
    <citation type="submission" date="2016-11" db="EMBL/GenBank/DDBJ databases">
        <authorList>
            <person name="Jaros S."/>
            <person name="Januszkiewicz K."/>
            <person name="Wedrychowicz H."/>
        </authorList>
    </citation>
    <scope>NUCLEOTIDE SEQUENCE [LARGE SCALE GENOMIC DNA]</scope>
    <source>
        <strain evidence="2 3">CGMCC 4.5723</strain>
    </source>
</reference>
<evidence type="ECO:0000256" key="1">
    <source>
        <dbReference type="SAM" id="SignalP"/>
    </source>
</evidence>
<protein>
    <submittedName>
        <fullName evidence="2">Uncharacterized protein</fullName>
    </submittedName>
</protein>
<evidence type="ECO:0000313" key="2">
    <source>
        <dbReference type="EMBL" id="SHK48754.1"/>
    </source>
</evidence>
<dbReference type="Proteomes" id="UP000184452">
    <property type="component" value="Unassembled WGS sequence"/>
</dbReference>
<feature type="signal peptide" evidence="1">
    <location>
        <begin position="1"/>
        <end position="20"/>
    </location>
</feature>
<sequence length="61" mass="6484">MARIISGLLALSLTTTGAHLPPVPPPPPAPAVPAAPSVLVPALRAHGRRRRRVPRPRCHFD</sequence>
<feature type="chain" id="PRO_5012703226" evidence="1">
    <location>
        <begin position="21"/>
        <end position="61"/>
    </location>
</feature>
<keyword evidence="1" id="KW-0732">Signal</keyword>
<keyword evidence="3" id="KW-1185">Reference proteome</keyword>
<proteinExistence type="predicted"/>
<dbReference type="EMBL" id="FQZK01000021">
    <property type="protein sequence ID" value="SHK48754.1"/>
    <property type="molecule type" value="Genomic_DNA"/>
</dbReference>
<dbReference type="RefSeq" id="WP_143173475.1">
    <property type="nucleotide sequence ID" value="NZ_FQZK01000021.1"/>
</dbReference>